<dbReference type="PANTHER" id="PTHR21324">
    <property type="entry name" value="FASTING-INDUCIBLE INTEGRAL MEMBRANE PROTEIN TM6P1-RELATED"/>
    <property type="match status" value="1"/>
</dbReference>
<evidence type="ECO:0000313" key="13">
    <source>
        <dbReference type="EMBL" id="VTJ70027.1"/>
    </source>
</evidence>
<keyword evidence="5 11" id="KW-0812">Transmembrane</keyword>
<feature type="domain" description="CWH43-like N-terminal" evidence="12">
    <location>
        <begin position="179"/>
        <end position="323"/>
    </location>
</feature>
<evidence type="ECO:0000256" key="2">
    <source>
        <dbReference type="ARBA" id="ARBA00006565"/>
    </source>
</evidence>
<dbReference type="GO" id="GO:0005886">
    <property type="term" value="C:plasma membrane"/>
    <property type="evidence" value="ECO:0007669"/>
    <property type="project" value="UniProtKB-SubCell"/>
</dbReference>
<comment type="caution">
    <text evidence="13">The sequence shown here is derived from an EMBL/GenBank/DDBJ whole genome shotgun (WGS) entry which is preliminary data.</text>
</comment>
<evidence type="ECO:0000256" key="1">
    <source>
        <dbReference type="ARBA" id="ARBA00004651"/>
    </source>
</evidence>
<evidence type="ECO:0000259" key="12">
    <source>
        <dbReference type="Pfam" id="PF10277"/>
    </source>
</evidence>
<dbReference type="Proteomes" id="UP000335636">
    <property type="component" value="Unassembled WGS sequence"/>
</dbReference>
<feature type="region of interest" description="Disordered" evidence="10">
    <location>
        <begin position="116"/>
        <end position="139"/>
    </location>
</feature>
<feature type="transmembrane region" description="Helical" evidence="11">
    <location>
        <begin position="233"/>
        <end position="255"/>
    </location>
</feature>
<feature type="domain" description="CWH43-like N-terminal" evidence="12">
    <location>
        <begin position="4"/>
        <end position="90"/>
    </location>
</feature>
<feature type="transmembrane region" description="Helical" evidence="11">
    <location>
        <begin position="301"/>
        <end position="319"/>
    </location>
</feature>
<dbReference type="PANTHER" id="PTHR21324:SF6">
    <property type="entry name" value="TRANSMEMBRANE PROTEIN 150A"/>
    <property type="match status" value="1"/>
</dbReference>
<evidence type="ECO:0000256" key="10">
    <source>
        <dbReference type="SAM" id="MobiDB-lite"/>
    </source>
</evidence>
<sequence length="363" mass="38548">MTAWILLPVSLSAFSITGIWTVYAMAVMNRHVCPVENWSYNESCSPDPAEQGGPKTCCTLDDVPLISKCGTYPPESCLFSLIGNVGAFMGEWYLSPTSPVQSAPTLFRKAQKPLLLSHPPRGDHRGSSSPVLEDQRPAPTLPPQLLASPSLVCPLWALRRALEGAGLAGSARLAPAVSPLPVALICLLRYGQLLEQSRHSWVNTTALITGCTNAAGLVVVGNFQVDHAKPLHYVGAGVAFPAGLLFVCLHCALSYHGATTPLDLVVAYLRSVLAAIAFVTLVLSGVFFVHESSQLQHGAALCEWVFVIDILIFYGTFSYEFGAVSSDTLVAALQPVPGRACKSSGSSSTSTHLNCAPESIAMI</sequence>
<dbReference type="InterPro" id="IPR050911">
    <property type="entry name" value="DRAM/TMEM150_Autophagy_Mod"/>
</dbReference>
<evidence type="ECO:0000256" key="11">
    <source>
        <dbReference type="SAM" id="Phobius"/>
    </source>
</evidence>
<evidence type="ECO:0000256" key="8">
    <source>
        <dbReference type="ARBA" id="ARBA00023180"/>
    </source>
</evidence>
<evidence type="ECO:0000256" key="5">
    <source>
        <dbReference type="ARBA" id="ARBA00022692"/>
    </source>
</evidence>
<dbReference type="Pfam" id="PF10277">
    <property type="entry name" value="Frag1"/>
    <property type="match status" value="2"/>
</dbReference>
<dbReference type="GO" id="GO:0072659">
    <property type="term" value="P:protein localization to plasma membrane"/>
    <property type="evidence" value="ECO:0007669"/>
    <property type="project" value="TreeGrafter"/>
</dbReference>
<evidence type="ECO:0000313" key="14">
    <source>
        <dbReference type="Proteomes" id="UP000335636"/>
    </source>
</evidence>
<evidence type="ECO:0000256" key="4">
    <source>
        <dbReference type="ARBA" id="ARBA00022475"/>
    </source>
</evidence>
<feature type="transmembrane region" description="Helical" evidence="11">
    <location>
        <begin position="201"/>
        <end position="221"/>
    </location>
</feature>
<keyword evidence="6 11" id="KW-1133">Transmembrane helix</keyword>
<keyword evidence="14" id="KW-1185">Reference proteome</keyword>
<protein>
    <recommendedName>
        <fullName evidence="3">Transmembrane protein 150A</fullName>
    </recommendedName>
    <alternativeName>
        <fullName evidence="9">Transmembrane protein 150</fullName>
    </alternativeName>
</protein>
<accession>A0A5E4BKC9</accession>
<keyword evidence="8" id="KW-0325">Glycoprotein</keyword>
<organism evidence="13 14">
    <name type="scientific">Marmota monax</name>
    <name type="common">Woodchuck</name>
    <dbReference type="NCBI Taxonomy" id="9995"/>
    <lineage>
        <taxon>Eukaryota</taxon>
        <taxon>Metazoa</taxon>
        <taxon>Chordata</taxon>
        <taxon>Craniata</taxon>
        <taxon>Vertebrata</taxon>
        <taxon>Euteleostomi</taxon>
        <taxon>Mammalia</taxon>
        <taxon>Eutheria</taxon>
        <taxon>Euarchontoglires</taxon>
        <taxon>Glires</taxon>
        <taxon>Rodentia</taxon>
        <taxon>Sciuromorpha</taxon>
        <taxon>Sciuridae</taxon>
        <taxon>Xerinae</taxon>
        <taxon>Marmotini</taxon>
        <taxon>Marmota</taxon>
    </lineage>
</organism>
<dbReference type="AlphaFoldDB" id="A0A5E4BKC9"/>
<proteinExistence type="inferred from homology"/>
<dbReference type="EMBL" id="CABDUW010000489">
    <property type="protein sequence ID" value="VTJ70027.1"/>
    <property type="molecule type" value="Genomic_DNA"/>
</dbReference>
<feature type="transmembrane region" description="Helical" evidence="11">
    <location>
        <begin position="267"/>
        <end position="289"/>
    </location>
</feature>
<keyword evidence="7 11" id="KW-0472">Membrane</keyword>
<keyword evidence="4" id="KW-1003">Cell membrane</keyword>
<comment type="subcellular location">
    <subcellularLocation>
        <location evidence="1">Cell membrane</location>
        <topology evidence="1">Multi-pass membrane protein</topology>
    </subcellularLocation>
</comment>
<evidence type="ECO:0000256" key="6">
    <source>
        <dbReference type="ARBA" id="ARBA00022989"/>
    </source>
</evidence>
<name>A0A5E4BKC9_MARMO</name>
<evidence type="ECO:0000256" key="9">
    <source>
        <dbReference type="ARBA" id="ARBA00030381"/>
    </source>
</evidence>
<reference evidence="13" key="1">
    <citation type="submission" date="2019-04" db="EMBL/GenBank/DDBJ databases">
        <authorList>
            <person name="Alioto T."/>
            <person name="Alioto T."/>
        </authorList>
    </citation>
    <scope>NUCLEOTIDE SEQUENCE [LARGE SCALE GENOMIC DNA]</scope>
</reference>
<evidence type="ECO:0000256" key="3">
    <source>
        <dbReference type="ARBA" id="ARBA00016019"/>
    </source>
</evidence>
<evidence type="ECO:0000256" key="7">
    <source>
        <dbReference type="ARBA" id="ARBA00023136"/>
    </source>
</evidence>
<dbReference type="InterPro" id="IPR019402">
    <property type="entry name" value="CWH43_N"/>
</dbReference>
<gene>
    <name evidence="13" type="ORF">MONAX_5E042095</name>
</gene>
<comment type="similarity">
    <text evidence="2">Belongs to the DRAM/TMEM150 family.</text>
</comment>